<dbReference type="InterPro" id="IPR013783">
    <property type="entry name" value="Ig-like_fold"/>
</dbReference>
<dbReference type="InterPro" id="IPR050643">
    <property type="entry name" value="Periplasmic_pilus_chap"/>
</dbReference>
<comment type="caution">
    <text evidence="10">The sequence shown here is derived from an EMBL/GenBank/DDBJ whole genome shotgun (WGS) entry which is preliminary data.</text>
</comment>
<dbReference type="Proteomes" id="UP000639004">
    <property type="component" value="Unassembled WGS sequence"/>
</dbReference>
<dbReference type="RefSeq" id="WP_198642401.1">
    <property type="nucleotide sequence ID" value="NZ_JAEHSL010000014.1"/>
</dbReference>
<gene>
    <name evidence="10" type="ORF">JEQ07_16840</name>
</gene>
<dbReference type="Pfam" id="PF02753">
    <property type="entry name" value="PapD_C"/>
    <property type="match status" value="1"/>
</dbReference>
<evidence type="ECO:0000259" key="8">
    <source>
        <dbReference type="Pfam" id="PF00345"/>
    </source>
</evidence>
<dbReference type="PANTHER" id="PTHR30251:SF11">
    <property type="entry name" value="CHAPERONE PROTEIN FIMC-RELATED"/>
    <property type="match status" value="1"/>
</dbReference>
<keyword evidence="3" id="KW-1029">Fimbrium biogenesis</keyword>
<dbReference type="SUPFAM" id="SSF49354">
    <property type="entry name" value="PapD-like"/>
    <property type="match status" value="1"/>
</dbReference>
<evidence type="ECO:0000256" key="6">
    <source>
        <dbReference type="ARBA" id="ARBA00023186"/>
    </source>
</evidence>
<accession>A0ABS0TUM3</accession>
<dbReference type="Gene3D" id="2.60.40.10">
    <property type="entry name" value="Immunoglobulins"/>
    <property type="match status" value="2"/>
</dbReference>
<sequence>MSGKKYIYIVFCFFFFVTQDAAHAEGGFSLGATRVIYPGDKKEVLISVYNTADNFPFLAQSWVSLSSATAGNNDKTPFIVTPPLYLQEKGSNVLHIIRKDPIAVSDRESIYWLNVKAIPSAKEKPSEKGGSLQFSYLMKLKLFYRPAGLTGSAATAYTQLGFSQKGNVLTVNNPTPYYMTFSKLFVGGREIKEHTEMVPPFNSQNYTLPAGVKGNVEYSVLNDVGGATPKKSVAL</sequence>
<dbReference type="SUPFAM" id="SSF49584">
    <property type="entry name" value="Periplasmic chaperone C-domain"/>
    <property type="match status" value="1"/>
</dbReference>
<evidence type="ECO:0000256" key="5">
    <source>
        <dbReference type="ARBA" id="ARBA00022764"/>
    </source>
</evidence>
<feature type="domain" description="Pili assembly chaperone C-terminal" evidence="9">
    <location>
        <begin position="171"/>
        <end position="228"/>
    </location>
</feature>
<dbReference type="InterPro" id="IPR036316">
    <property type="entry name" value="Pili_assmbl_chap_C_dom_sf"/>
</dbReference>
<evidence type="ECO:0000256" key="1">
    <source>
        <dbReference type="ARBA" id="ARBA00004418"/>
    </source>
</evidence>
<dbReference type="PANTHER" id="PTHR30251">
    <property type="entry name" value="PILUS ASSEMBLY CHAPERONE"/>
    <property type="match status" value="1"/>
</dbReference>
<comment type="subcellular location">
    <subcellularLocation>
        <location evidence="1">Periplasm</location>
    </subcellularLocation>
</comment>
<proteinExistence type="inferred from homology"/>
<dbReference type="PRINTS" id="PR00969">
    <property type="entry name" value="CHAPERONPILI"/>
</dbReference>
<dbReference type="InterPro" id="IPR016148">
    <property type="entry name" value="Pili_assmbl_chaperone_C"/>
</dbReference>
<protein>
    <submittedName>
        <fullName evidence="10">Molecular chaperone</fullName>
    </submittedName>
</protein>
<dbReference type="Pfam" id="PF00345">
    <property type="entry name" value="PapD_N"/>
    <property type="match status" value="1"/>
</dbReference>
<dbReference type="InterPro" id="IPR008962">
    <property type="entry name" value="PapD-like_sf"/>
</dbReference>
<name>A0ABS0TUM3_SERPR</name>
<keyword evidence="6" id="KW-0143">Chaperone</keyword>
<keyword evidence="4 7" id="KW-0732">Signal</keyword>
<evidence type="ECO:0000259" key="9">
    <source>
        <dbReference type="Pfam" id="PF02753"/>
    </source>
</evidence>
<evidence type="ECO:0000313" key="10">
    <source>
        <dbReference type="EMBL" id="MBI6182056.1"/>
    </source>
</evidence>
<keyword evidence="5" id="KW-0574">Periplasm</keyword>
<feature type="signal peptide" evidence="7">
    <location>
        <begin position="1"/>
        <end position="24"/>
    </location>
</feature>
<dbReference type="InterPro" id="IPR016147">
    <property type="entry name" value="Pili_assmbl_chaperone_N"/>
</dbReference>
<keyword evidence="11" id="KW-1185">Reference proteome</keyword>
<evidence type="ECO:0000313" key="11">
    <source>
        <dbReference type="Proteomes" id="UP000639004"/>
    </source>
</evidence>
<evidence type="ECO:0000256" key="7">
    <source>
        <dbReference type="SAM" id="SignalP"/>
    </source>
</evidence>
<evidence type="ECO:0000256" key="3">
    <source>
        <dbReference type="ARBA" id="ARBA00022558"/>
    </source>
</evidence>
<dbReference type="InterPro" id="IPR001829">
    <property type="entry name" value="Pili_assmbl_chaperone_bac"/>
</dbReference>
<reference evidence="10 11" key="1">
    <citation type="submission" date="2020-12" db="EMBL/GenBank/DDBJ databases">
        <title>Enhanced detection system for hospital associated transmission using whole genome sequencing surveillance.</title>
        <authorList>
            <person name="Harrison L.H."/>
            <person name="Van Tyne D."/>
            <person name="Marsh J.W."/>
            <person name="Griffith M.P."/>
            <person name="Snyder D.J."/>
            <person name="Cooper V.S."/>
            <person name="Mustapha M."/>
        </authorList>
    </citation>
    <scope>NUCLEOTIDE SEQUENCE [LARGE SCALE GENOMIC DNA]</scope>
    <source>
        <strain evidence="10 11">SER00238</strain>
    </source>
</reference>
<evidence type="ECO:0000256" key="2">
    <source>
        <dbReference type="ARBA" id="ARBA00007399"/>
    </source>
</evidence>
<evidence type="ECO:0000256" key="4">
    <source>
        <dbReference type="ARBA" id="ARBA00022729"/>
    </source>
</evidence>
<feature type="chain" id="PRO_5045204513" evidence="7">
    <location>
        <begin position="25"/>
        <end position="235"/>
    </location>
</feature>
<comment type="similarity">
    <text evidence="2">Belongs to the periplasmic pilus chaperone family.</text>
</comment>
<feature type="domain" description="Pili assembly chaperone N-terminal" evidence="8">
    <location>
        <begin position="27"/>
        <end position="149"/>
    </location>
</feature>
<dbReference type="EMBL" id="JAEHSL010000014">
    <property type="protein sequence ID" value="MBI6182056.1"/>
    <property type="molecule type" value="Genomic_DNA"/>
</dbReference>
<organism evidence="10 11">
    <name type="scientific">Serratia proteamaculans</name>
    <dbReference type="NCBI Taxonomy" id="28151"/>
    <lineage>
        <taxon>Bacteria</taxon>
        <taxon>Pseudomonadati</taxon>
        <taxon>Pseudomonadota</taxon>
        <taxon>Gammaproteobacteria</taxon>
        <taxon>Enterobacterales</taxon>
        <taxon>Yersiniaceae</taxon>
        <taxon>Serratia</taxon>
    </lineage>
</organism>